<feature type="domain" description="HTH tetR-type" evidence="3">
    <location>
        <begin position="1"/>
        <end position="61"/>
    </location>
</feature>
<evidence type="ECO:0000313" key="4">
    <source>
        <dbReference type="EMBL" id="MBB4764451.1"/>
    </source>
</evidence>
<dbReference type="NCBIfam" id="NF041196">
    <property type="entry name" value="ScbR_bind_reg"/>
    <property type="match status" value="1"/>
</dbReference>
<proteinExistence type="predicted"/>
<evidence type="ECO:0000256" key="1">
    <source>
        <dbReference type="ARBA" id="ARBA00023125"/>
    </source>
</evidence>
<reference evidence="4 5" key="1">
    <citation type="submission" date="2020-08" db="EMBL/GenBank/DDBJ databases">
        <title>Sequencing the genomes of 1000 actinobacteria strains.</title>
        <authorList>
            <person name="Klenk H.-P."/>
        </authorList>
    </citation>
    <scope>NUCLEOTIDE SEQUENCE [LARGE SCALE GENOMIC DNA]</scope>
    <source>
        <strain evidence="4 5">DSM 43149</strain>
    </source>
</reference>
<comment type="caution">
    <text evidence="4">The sequence shown here is derived from an EMBL/GenBank/DDBJ whole genome shotgun (WGS) entry which is preliminary data.</text>
</comment>
<dbReference type="InterPro" id="IPR009057">
    <property type="entry name" value="Homeodomain-like_sf"/>
</dbReference>
<dbReference type="Gene3D" id="1.10.357.10">
    <property type="entry name" value="Tetracycline Repressor, domain 2"/>
    <property type="match status" value="1"/>
</dbReference>
<sequence>MRTRGALIASAADVFDRGGYARARLADISAGAGVSPGALHFHFENKAAVAEAVHTAAARTLGRAARLAYRERANTLQALTDITQAHARLLRRDVVSRAGFRLESDSTFDAERSIGTEWRRCVERLLAEAHAGRELAAGADLESATCTIVAATTGIAMLIDGADESRAQTALAGFWRAVHPEIAAAGLLARLDPAGITRVVDRAVRASGRPETAGRAALALSPSAG</sequence>
<dbReference type="PRINTS" id="PR00455">
    <property type="entry name" value="HTHTETR"/>
</dbReference>
<dbReference type="SUPFAM" id="SSF46689">
    <property type="entry name" value="Homeodomain-like"/>
    <property type="match status" value="1"/>
</dbReference>
<dbReference type="GO" id="GO:0003677">
    <property type="term" value="F:DNA binding"/>
    <property type="evidence" value="ECO:0007669"/>
    <property type="project" value="UniProtKB-UniRule"/>
</dbReference>
<dbReference type="Pfam" id="PF00440">
    <property type="entry name" value="TetR_N"/>
    <property type="match status" value="1"/>
</dbReference>
<accession>A0A7W7MRN2</accession>
<name>A0A7W7MRN2_9ACTN</name>
<keyword evidence="5" id="KW-1185">Reference proteome</keyword>
<gene>
    <name evidence="4" type="ORF">BJ971_005007</name>
</gene>
<keyword evidence="1 2" id="KW-0238">DNA-binding</keyword>
<dbReference type="InterPro" id="IPR047923">
    <property type="entry name" value="ArpA-like"/>
</dbReference>
<organism evidence="4 5">
    <name type="scientific">Actinoplanes digitatis</name>
    <dbReference type="NCBI Taxonomy" id="1868"/>
    <lineage>
        <taxon>Bacteria</taxon>
        <taxon>Bacillati</taxon>
        <taxon>Actinomycetota</taxon>
        <taxon>Actinomycetes</taxon>
        <taxon>Micromonosporales</taxon>
        <taxon>Micromonosporaceae</taxon>
        <taxon>Actinoplanes</taxon>
    </lineage>
</organism>
<dbReference type="InterPro" id="IPR036271">
    <property type="entry name" value="Tet_transcr_reg_TetR-rel_C_sf"/>
</dbReference>
<dbReference type="InterPro" id="IPR001647">
    <property type="entry name" value="HTH_TetR"/>
</dbReference>
<dbReference type="EMBL" id="JACHNH010000001">
    <property type="protein sequence ID" value="MBB4764451.1"/>
    <property type="molecule type" value="Genomic_DNA"/>
</dbReference>
<dbReference type="PROSITE" id="PS50977">
    <property type="entry name" value="HTH_TETR_2"/>
    <property type="match status" value="1"/>
</dbReference>
<dbReference type="Proteomes" id="UP000578112">
    <property type="component" value="Unassembled WGS sequence"/>
</dbReference>
<evidence type="ECO:0000259" key="3">
    <source>
        <dbReference type="PROSITE" id="PS50977"/>
    </source>
</evidence>
<protein>
    <submittedName>
        <fullName evidence="4">AcrR family transcriptional regulator</fullName>
    </submittedName>
</protein>
<feature type="DNA-binding region" description="H-T-H motif" evidence="2">
    <location>
        <begin position="24"/>
        <end position="43"/>
    </location>
</feature>
<evidence type="ECO:0000256" key="2">
    <source>
        <dbReference type="PROSITE-ProRule" id="PRU00335"/>
    </source>
</evidence>
<dbReference type="AlphaFoldDB" id="A0A7W7MRN2"/>
<evidence type="ECO:0000313" key="5">
    <source>
        <dbReference type="Proteomes" id="UP000578112"/>
    </source>
</evidence>
<dbReference type="RefSeq" id="WP_203709294.1">
    <property type="nucleotide sequence ID" value="NZ_BOMK01000027.1"/>
</dbReference>
<dbReference type="SUPFAM" id="SSF48498">
    <property type="entry name" value="Tetracyclin repressor-like, C-terminal domain"/>
    <property type="match status" value="1"/>
</dbReference>